<keyword evidence="3" id="KW-1185">Reference proteome</keyword>
<protein>
    <submittedName>
        <fullName evidence="2">GCN5-related N-acetyltransferase</fullName>
    </submittedName>
</protein>
<feature type="domain" description="N-acetyltransferase" evidence="1">
    <location>
        <begin position="112"/>
        <end position="247"/>
    </location>
</feature>
<accession>A6WC10</accession>
<sequence length="247" mass="25882">MPRPARPPGKPVPPVVPVEYPRGVCGPAATGDVGAHLDEWVRCWVLARGASGAVRTPHWWRVPTGTATERSRWVLTTASRAAVRAAVAEATAETDHVKTAGDPAAWLPELGPGWRPEPPTWLMTTALTAAPAPAVPAGYRVETGTSSRTSVVTVTADDGTLAARGYTAGVEDFATFDRIVTEPGHQRRGLGSFVMTHLAAVARDGGARRGVLVASAQGRALYTTLGWESRSPITGAHRCADGGGAER</sequence>
<dbReference type="InterPro" id="IPR000182">
    <property type="entry name" value="GNAT_dom"/>
</dbReference>
<dbReference type="PROSITE" id="PS51186">
    <property type="entry name" value="GNAT"/>
    <property type="match status" value="1"/>
</dbReference>
<dbReference type="Proteomes" id="UP000001116">
    <property type="component" value="Chromosome"/>
</dbReference>
<name>A6WC10_KINRD</name>
<dbReference type="HOGENOM" id="CLU_083895_0_0_11"/>
<dbReference type="SUPFAM" id="SSF55729">
    <property type="entry name" value="Acyl-CoA N-acyltransferases (Nat)"/>
    <property type="match status" value="1"/>
</dbReference>
<proteinExistence type="predicted"/>
<dbReference type="KEGG" id="kra:Krad_2884"/>
<reference evidence="3" key="1">
    <citation type="journal article" date="2008" name="PLoS ONE">
        <title>Survival in nuclear waste, extreme resistance, and potential applications gleaned from the genome sequence of Kineococcus radiotolerans SRS30216.</title>
        <authorList>
            <person name="Bagwell C.E."/>
            <person name="Bhat S."/>
            <person name="Hawkins G.M."/>
            <person name="Smith B.W."/>
            <person name="Biswas T."/>
            <person name="Hoover T.R."/>
            <person name="Saunders E."/>
            <person name="Han C.S."/>
            <person name="Tsodikov O.V."/>
            <person name="Shimkets L.J."/>
        </authorList>
    </citation>
    <scope>NUCLEOTIDE SEQUENCE [LARGE SCALE GENOMIC DNA]</scope>
    <source>
        <strain evidence="3">ATCC BAA-149 / DSM 14245 / SRS30216</strain>
    </source>
</reference>
<dbReference type="eggNOG" id="COG0456">
    <property type="taxonomic scope" value="Bacteria"/>
</dbReference>
<dbReference type="AlphaFoldDB" id="A6WC10"/>
<organism evidence="2 3">
    <name type="scientific">Kineococcus radiotolerans (strain ATCC BAA-149 / DSM 14245 / SRS30216)</name>
    <dbReference type="NCBI Taxonomy" id="266940"/>
    <lineage>
        <taxon>Bacteria</taxon>
        <taxon>Bacillati</taxon>
        <taxon>Actinomycetota</taxon>
        <taxon>Actinomycetes</taxon>
        <taxon>Kineosporiales</taxon>
        <taxon>Kineosporiaceae</taxon>
        <taxon>Kineococcus</taxon>
    </lineage>
</organism>
<dbReference type="STRING" id="266940.Krad_2884"/>
<evidence type="ECO:0000313" key="2">
    <source>
        <dbReference type="EMBL" id="ABS04349.1"/>
    </source>
</evidence>
<dbReference type="GO" id="GO:0016747">
    <property type="term" value="F:acyltransferase activity, transferring groups other than amino-acyl groups"/>
    <property type="evidence" value="ECO:0007669"/>
    <property type="project" value="InterPro"/>
</dbReference>
<evidence type="ECO:0000259" key="1">
    <source>
        <dbReference type="PROSITE" id="PS51186"/>
    </source>
</evidence>
<evidence type="ECO:0000313" key="3">
    <source>
        <dbReference type="Proteomes" id="UP000001116"/>
    </source>
</evidence>
<gene>
    <name evidence="2" type="ordered locus">Krad_2884</name>
</gene>
<dbReference type="Pfam" id="PF00583">
    <property type="entry name" value="Acetyltransf_1"/>
    <property type="match status" value="1"/>
</dbReference>
<dbReference type="EMBL" id="CP000750">
    <property type="protein sequence ID" value="ABS04349.1"/>
    <property type="molecule type" value="Genomic_DNA"/>
</dbReference>
<dbReference type="InterPro" id="IPR016181">
    <property type="entry name" value="Acyl_CoA_acyltransferase"/>
</dbReference>
<dbReference type="Gene3D" id="3.40.630.30">
    <property type="match status" value="1"/>
</dbReference>
<dbReference type="CDD" id="cd04301">
    <property type="entry name" value="NAT_SF"/>
    <property type="match status" value="1"/>
</dbReference>